<dbReference type="GO" id="GO:0016791">
    <property type="term" value="F:phosphatase activity"/>
    <property type="evidence" value="ECO:0007669"/>
    <property type="project" value="TreeGrafter"/>
</dbReference>
<dbReference type="InterPro" id="IPR001932">
    <property type="entry name" value="PPM-type_phosphatase-like_dom"/>
</dbReference>
<dbReference type="Pfam" id="PF07228">
    <property type="entry name" value="SpoIIE"/>
    <property type="match status" value="1"/>
</dbReference>
<evidence type="ECO:0000313" key="5">
    <source>
        <dbReference type="Proteomes" id="UP000319771"/>
    </source>
</evidence>
<keyword evidence="1" id="KW-0378">Hydrolase</keyword>
<dbReference type="Pfam" id="PF13185">
    <property type="entry name" value="GAF_2"/>
    <property type="match status" value="1"/>
</dbReference>
<evidence type="ECO:0000259" key="3">
    <source>
        <dbReference type="SMART" id="SM00331"/>
    </source>
</evidence>
<proteinExistence type="predicted"/>
<dbReference type="PANTHER" id="PTHR43156">
    <property type="entry name" value="STAGE II SPORULATION PROTEIN E-RELATED"/>
    <property type="match status" value="1"/>
</dbReference>
<dbReference type="Gene3D" id="3.60.40.10">
    <property type="entry name" value="PPM-type phosphatase domain"/>
    <property type="match status" value="1"/>
</dbReference>
<dbReference type="PANTHER" id="PTHR43156:SF2">
    <property type="entry name" value="STAGE II SPORULATION PROTEIN E"/>
    <property type="match status" value="1"/>
</dbReference>
<dbReference type="SMART" id="SM00331">
    <property type="entry name" value="PP2C_SIG"/>
    <property type="match status" value="1"/>
</dbReference>
<accession>A0A538U774</accession>
<dbReference type="Proteomes" id="UP000319771">
    <property type="component" value="Unassembled WGS sequence"/>
</dbReference>
<sequence>MRIGERGELAGRTAGHGTSGGGAARRVCGTAAMAVKRARPLGSRQGARDAAPVPRPRPRARRERPAASSHPSGWPIAPESLRPTPARGPVDHRRSTASGRRSATAARAPATPYGNDIASRVAETCAAVAAVPDLLVACGQLLPLLVEASGATRASIMLINPDTGRLVIANAFGVPVDLTGQDLPYRTRSISEWVVENQRPVILNGDIKEERFEGCDCTIESALSLPIEGFDGPVGVVNLARSTPDRVFDEEEMIAVARLCYPVGVAVERVHRALLGERLLRQLQAPADAWINTMLHEGATEARNFEFGVARVPCARDAGDLCVRIPHASGGQTLAAIDASATGVAAAVMSAFVHGMLVASATPERSAVALVARMNAALHGRLAPGGHLAMWVGQFSGSGELSYCNAGMPAPLWVPVDDNPPRALDTGGPVAGAMGQADYREETLRMLPGDLVVGASNGVVLARDGLGRTLGDHRLASLVTDLRRQPLERLTRAVCEAARSFSGRTVPADDLAVFAVRYTPND</sequence>
<dbReference type="Gene3D" id="3.30.450.40">
    <property type="match status" value="1"/>
</dbReference>
<dbReference type="EMBL" id="VBPB01000148">
    <property type="protein sequence ID" value="TMQ71718.1"/>
    <property type="molecule type" value="Genomic_DNA"/>
</dbReference>
<dbReference type="InterPro" id="IPR003018">
    <property type="entry name" value="GAF"/>
</dbReference>
<dbReference type="InterPro" id="IPR036457">
    <property type="entry name" value="PPM-type-like_dom_sf"/>
</dbReference>
<dbReference type="InterPro" id="IPR029016">
    <property type="entry name" value="GAF-like_dom_sf"/>
</dbReference>
<comment type="caution">
    <text evidence="4">The sequence shown here is derived from an EMBL/GenBank/DDBJ whole genome shotgun (WGS) entry which is preliminary data.</text>
</comment>
<reference evidence="4 5" key="1">
    <citation type="journal article" date="2019" name="Nat. Microbiol.">
        <title>Mediterranean grassland soil C-N compound turnover is dependent on rainfall and depth, and is mediated by genomically divergent microorganisms.</title>
        <authorList>
            <person name="Diamond S."/>
            <person name="Andeer P.F."/>
            <person name="Li Z."/>
            <person name="Crits-Christoph A."/>
            <person name="Burstein D."/>
            <person name="Anantharaman K."/>
            <person name="Lane K.R."/>
            <person name="Thomas B.C."/>
            <person name="Pan C."/>
            <person name="Northen T.R."/>
            <person name="Banfield J.F."/>
        </authorList>
    </citation>
    <scope>NUCLEOTIDE SEQUENCE [LARGE SCALE GENOMIC DNA]</scope>
    <source>
        <strain evidence="4">WS_11</strain>
    </source>
</reference>
<gene>
    <name evidence="4" type="ORF">E6K81_09350</name>
</gene>
<feature type="region of interest" description="Disordered" evidence="2">
    <location>
        <begin position="1"/>
        <end position="113"/>
    </location>
</feature>
<organism evidence="4 5">
    <name type="scientific">Eiseniibacteriota bacterium</name>
    <dbReference type="NCBI Taxonomy" id="2212470"/>
    <lineage>
        <taxon>Bacteria</taxon>
        <taxon>Candidatus Eiseniibacteriota</taxon>
    </lineage>
</organism>
<dbReference type="InterPro" id="IPR052016">
    <property type="entry name" value="Bact_Sigma-Reg"/>
</dbReference>
<dbReference type="AlphaFoldDB" id="A0A538U774"/>
<feature type="compositionally biased region" description="Low complexity" evidence="2">
    <location>
        <begin position="96"/>
        <end position="112"/>
    </location>
</feature>
<name>A0A538U774_UNCEI</name>
<dbReference type="SUPFAM" id="SSF55781">
    <property type="entry name" value="GAF domain-like"/>
    <property type="match status" value="1"/>
</dbReference>
<evidence type="ECO:0000256" key="2">
    <source>
        <dbReference type="SAM" id="MobiDB-lite"/>
    </source>
</evidence>
<evidence type="ECO:0000256" key="1">
    <source>
        <dbReference type="ARBA" id="ARBA00022801"/>
    </source>
</evidence>
<protein>
    <recommendedName>
        <fullName evidence="3">PPM-type phosphatase domain-containing protein</fullName>
    </recommendedName>
</protein>
<evidence type="ECO:0000313" key="4">
    <source>
        <dbReference type="EMBL" id="TMQ71718.1"/>
    </source>
</evidence>
<feature type="domain" description="PPM-type phosphatase" evidence="3">
    <location>
        <begin position="317"/>
        <end position="518"/>
    </location>
</feature>